<gene>
    <name evidence="3" type="ORF">B0T24DRAFT_601009</name>
</gene>
<feature type="transmembrane region" description="Helical" evidence="2">
    <location>
        <begin position="153"/>
        <end position="179"/>
    </location>
</feature>
<evidence type="ECO:0000313" key="3">
    <source>
        <dbReference type="EMBL" id="KAK3382299.1"/>
    </source>
</evidence>
<keyword evidence="4" id="KW-1185">Reference proteome</keyword>
<dbReference type="Proteomes" id="UP001287356">
    <property type="component" value="Unassembled WGS sequence"/>
</dbReference>
<name>A0AAE0TWK9_9PEZI</name>
<feature type="transmembrane region" description="Helical" evidence="2">
    <location>
        <begin position="185"/>
        <end position="204"/>
    </location>
</feature>
<dbReference type="AlphaFoldDB" id="A0AAE0TWK9"/>
<feature type="compositionally biased region" description="Basic and acidic residues" evidence="1">
    <location>
        <begin position="113"/>
        <end position="123"/>
    </location>
</feature>
<proteinExistence type="predicted"/>
<reference evidence="3" key="2">
    <citation type="submission" date="2023-06" db="EMBL/GenBank/DDBJ databases">
        <authorList>
            <consortium name="Lawrence Berkeley National Laboratory"/>
            <person name="Haridas S."/>
            <person name="Hensen N."/>
            <person name="Bonometti L."/>
            <person name="Westerberg I."/>
            <person name="Brannstrom I.O."/>
            <person name="Guillou S."/>
            <person name="Cros-Aarteil S."/>
            <person name="Calhoun S."/>
            <person name="Kuo A."/>
            <person name="Mondo S."/>
            <person name="Pangilinan J."/>
            <person name="Riley R."/>
            <person name="Labutti K."/>
            <person name="Andreopoulos B."/>
            <person name="Lipzen A."/>
            <person name="Chen C."/>
            <person name="Yanf M."/>
            <person name="Daum C."/>
            <person name="Ng V."/>
            <person name="Clum A."/>
            <person name="Steindorff A."/>
            <person name="Ohm R."/>
            <person name="Martin F."/>
            <person name="Silar P."/>
            <person name="Natvig D."/>
            <person name="Lalanne C."/>
            <person name="Gautier V."/>
            <person name="Ament-Velasquez S.L."/>
            <person name="Kruys A."/>
            <person name="Hutchinson M.I."/>
            <person name="Powell A.J."/>
            <person name="Barry K."/>
            <person name="Miller A.N."/>
            <person name="Grigoriev I.V."/>
            <person name="Debuchy R."/>
            <person name="Gladieux P."/>
            <person name="Thoren M.H."/>
            <person name="Johannesson H."/>
        </authorList>
    </citation>
    <scope>NUCLEOTIDE SEQUENCE</scope>
    <source>
        <strain evidence="3">CBS 958.72</strain>
    </source>
</reference>
<reference evidence="3" key="1">
    <citation type="journal article" date="2023" name="Mol. Phylogenet. Evol.">
        <title>Genome-scale phylogeny and comparative genomics of the fungal order Sordariales.</title>
        <authorList>
            <person name="Hensen N."/>
            <person name="Bonometti L."/>
            <person name="Westerberg I."/>
            <person name="Brannstrom I.O."/>
            <person name="Guillou S."/>
            <person name="Cros-Aarteil S."/>
            <person name="Calhoun S."/>
            <person name="Haridas S."/>
            <person name="Kuo A."/>
            <person name="Mondo S."/>
            <person name="Pangilinan J."/>
            <person name="Riley R."/>
            <person name="LaButti K."/>
            <person name="Andreopoulos B."/>
            <person name="Lipzen A."/>
            <person name="Chen C."/>
            <person name="Yan M."/>
            <person name="Daum C."/>
            <person name="Ng V."/>
            <person name="Clum A."/>
            <person name="Steindorff A."/>
            <person name="Ohm R.A."/>
            <person name="Martin F."/>
            <person name="Silar P."/>
            <person name="Natvig D.O."/>
            <person name="Lalanne C."/>
            <person name="Gautier V."/>
            <person name="Ament-Velasquez S.L."/>
            <person name="Kruys A."/>
            <person name="Hutchinson M.I."/>
            <person name="Powell A.J."/>
            <person name="Barry K."/>
            <person name="Miller A.N."/>
            <person name="Grigoriev I.V."/>
            <person name="Debuchy R."/>
            <person name="Gladieux P."/>
            <person name="Hiltunen Thoren M."/>
            <person name="Johannesson H."/>
        </authorList>
    </citation>
    <scope>NUCLEOTIDE SEQUENCE</scope>
    <source>
        <strain evidence="3">CBS 958.72</strain>
    </source>
</reference>
<accession>A0AAE0TWK9</accession>
<sequence>MKAQLRLVGVITRCSDATATRRELPEVLITGSRLLASATLARTARRFSTAHPSKPSPLLSSPSARPPSFSLSASLAARLRGVGCLQVQVPAPAGDRRGLGVLLGRRRMASSSHKPENLPKSEETTAAQPASLPSPRFAYPEYLNIYHAGTGRAIFLSVLKLTTIFVFVFFCIVAAPSYIIANEPLYKTAWVVGCGVIPITYVVYCTSPFVTSIRVRLPPFARGSAEALKRFARGAPPTTPLDVSTLSFIGKPRVSSVTLGELRPVRRRFGLVNYSRDTAAINAKRKWWRFRAVREFNIQTGNDARTKAGWVWRDFAGALEKRNQEKKTTA</sequence>
<evidence type="ECO:0000256" key="1">
    <source>
        <dbReference type="SAM" id="MobiDB-lite"/>
    </source>
</evidence>
<keyword evidence="2" id="KW-0812">Transmembrane</keyword>
<keyword evidence="2" id="KW-1133">Transmembrane helix</keyword>
<protein>
    <submittedName>
        <fullName evidence="3">Uncharacterized protein</fullName>
    </submittedName>
</protein>
<comment type="caution">
    <text evidence="3">The sequence shown here is derived from an EMBL/GenBank/DDBJ whole genome shotgun (WGS) entry which is preliminary data.</text>
</comment>
<evidence type="ECO:0000313" key="4">
    <source>
        <dbReference type="Proteomes" id="UP001287356"/>
    </source>
</evidence>
<evidence type="ECO:0000256" key="2">
    <source>
        <dbReference type="SAM" id="Phobius"/>
    </source>
</evidence>
<organism evidence="3 4">
    <name type="scientific">Lasiosphaeria ovina</name>
    <dbReference type="NCBI Taxonomy" id="92902"/>
    <lineage>
        <taxon>Eukaryota</taxon>
        <taxon>Fungi</taxon>
        <taxon>Dikarya</taxon>
        <taxon>Ascomycota</taxon>
        <taxon>Pezizomycotina</taxon>
        <taxon>Sordariomycetes</taxon>
        <taxon>Sordariomycetidae</taxon>
        <taxon>Sordariales</taxon>
        <taxon>Lasiosphaeriaceae</taxon>
        <taxon>Lasiosphaeria</taxon>
    </lineage>
</organism>
<keyword evidence="2" id="KW-0472">Membrane</keyword>
<dbReference type="EMBL" id="JAULSN010000001">
    <property type="protein sequence ID" value="KAK3382299.1"/>
    <property type="molecule type" value="Genomic_DNA"/>
</dbReference>
<feature type="region of interest" description="Disordered" evidence="1">
    <location>
        <begin position="107"/>
        <end position="130"/>
    </location>
</feature>
<feature type="region of interest" description="Disordered" evidence="1">
    <location>
        <begin position="46"/>
        <end position="65"/>
    </location>
</feature>